<dbReference type="eggNOG" id="ENOG502Z7YA">
    <property type="taxonomic scope" value="Bacteria"/>
</dbReference>
<evidence type="ECO:0000313" key="1">
    <source>
        <dbReference type="EMBL" id="KRK78636.1"/>
    </source>
</evidence>
<comment type="caution">
    <text evidence="1">The sequence shown here is derived from an EMBL/GenBank/DDBJ whole genome shotgun (WGS) entry which is preliminary data.</text>
</comment>
<dbReference type="AlphaFoldDB" id="A0A0R1K5J1"/>
<sequence length="1044" mass="122064">MQKELRKSVIRYLNSAVEIINKTNKEILQCKKKLIKSNKDYQWIAKLYPEVFIEEYDVLLMNTSKFDKSYQSIVDGAKRFKLESELIDNSIIVMDEFDATKNVFLENILENSLKNKGNALADFMSFQDIFKIDITKSYRILKEVTHKKSIAKKFQDLKANFDYVIDTYHVDAQWYLNQPVNRREFVFYSGKRLTFSSGNNKLRLQNIWNKSRNEVDMKYVSKNEVSASSINIFGLFYSIDRFFNSVRHFVETIVKYQIQETQYDTSQKRVDPDYENTFSSVLSYYGIKSGHLRSLIIESDNQFRSSIPKNRMKELPRTNDMFDHILKLITLENRDDNRFVTELSAYRISETPEKTLANLAKAAHIIGLSATANIDSPLSNYDLSYLKEVLGSHFVDGTQFLTDETKERMKILNHSYENSNVRVNVADTSKINEIMNSMPKKLDYLHVKEIVNYVFSDVPEIVNTIAFQLGDVKANYVLKQYLEIVQSFKVYFENKQCQSFLCLTNKEAKSKDNKLDLDKLKDIFEAYNQKYLKNASLEKLNSSDFRKNKESILERLSQGENIYVLSTYQTIGDGQNLQYKPSSKENLIRIVDDSFTSKKDKRFSLKDFDGIYLGKVSYLTENLLDKNFSEDNAIRFMLQTEYSATRYYISPDEEKALIQSCLDRISIRKVPGDSEDNFKLKVKNLNKSLAAKRKVLKILIQSVGRLTRSFLKNEVFIVISSSLIEQLPLEDMKELEENNQLVPELGAIYNHIIFAETSEEQISKEDDQLKSLANNKTNYMNIDLKQMLSRINSLKISQQEKEDAIYEYEKMRELCLKYPTISLQHQPCDKIFNRYIRILDPTGYCFKFDVQMKKYKFEFRDLNKYRNLINEANSTLPILMKNNVVKKFFQDNGYATEFKPNDLMMNPVIFKNFYKAVIGEKAGEAIINSESNSIKISRYTSSDFFEVFDYQVGSNRIFIDFKNWDESYDQTVDGMLKKIRQKLDKTNADKVFVINIFADNDYHIWKSGDGKIIVIPALMNSKGEIYHDNVRTIFEEIQNTIKHD</sequence>
<dbReference type="PATRIC" id="fig|1423775.4.peg.2452"/>
<accession>A0A0R1K5J1</accession>
<proteinExistence type="predicted"/>
<gene>
    <name evidence="1" type="ORF">FD03_GL002412</name>
</gene>
<evidence type="ECO:0000313" key="2">
    <source>
        <dbReference type="Proteomes" id="UP000051248"/>
    </source>
</evidence>
<keyword evidence="2" id="KW-1185">Reference proteome</keyword>
<organism evidence="1 2">
    <name type="scientific">Companilactobacillus nodensis DSM 19682 = JCM 14932 = NBRC 107160</name>
    <dbReference type="NCBI Taxonomy" id="1423775"/>
    <lineage>
        <taxon>Bacteria</taxon>
        <taxon>Bacillati</taxon>
        <taxon>Bacillota</taxon>
        <taxon>Bacilli</taxon>
        <taxon>Lactobacillales</taxon>
        <taxon>Lactobacillaceae</taxon>
        <taxon>Companilactobacillus</taxon>
    </lineage>
</organism>
<name>A0A0R1K5J1_9LACO</name>
<reference evidence="1 2" key="1">
    <citation type="journal article" date="2015" name="Genome Announc.">
        <title>Expanding the biotechnology potential of lactobacilli through comparative genomics of 213 strains and associated genera.</title>
        <authorList>
            <person name="Sun Z."/>
            <person name="Harris H.M."/>
            <person name="McCann A."/>
            <person name="Guo C."/>
            <person name="Argimon S."/>
            <person name="Zhang W."/>
            <person name="Yang X."/>
            <person name="Jeffery I.B."/>
            <person name="Cooney J.C."/>
            <person name="Kagawa T.F."/>
            <person name="Liu W."/>
            <person name="Song Y."/>
            <person name="Salvetti E."/>
            <person name="Wrobel A."/>
            <person name="Rasinkangas P."/>
            <person name="Parkhill J."/>
            <person name="Rea M.C."/>
            <person name="O'Sullivan O."/>
            <person name="Ritari J."/>
            <person name="Douillard F.P."/>
            <person name="Paul Ross R."/>
            <person name="Yang R."/>
            <person name="Briner A.E."/>
            <person name="Felis G.E."/>
            <person name="de Vos W.M."/>
            <person name="Barrangou R."/>
            <person name="Klaenhammer T.R."/>
            <person name="Caufield P.W."/>
            <person name="Cui Y."/>
            <person name="Zhang H."/>
            <person name="O'Toole P.W."/>
        </authorList>
    </citation>
    <scope>NUCLEOTIDE SEQUENCE [LARGE SCALE GENOMIC DNA]</scope>
    <source>
        <strain evidence="1 2">DSM 19682</strain>
    </source>
</reference>
<dbReference type="OrthoDB" id="6372157at2"/>
<dbReference type="Proteomes" id="UP000051248">
    <property type="component" value="Unassembled WGS sequence"/>
</dbReference>
<dbReference type="STRING" id="1423775.FD03_GL002412"/>
<dbReference type="RefSeq" id="WP_056979872.1">
    <property type="nucleotide sequence ID" value="NZ_AZDZ01000022.1"/>
</dbReference>
<protein>
    <submittedName>
        <fullName evidence="1">Uncharacterized protein</fullName>
    </submittedName>
</protein>
<dbReference type="EMBL" id="AZDZ01000022">
    <property type="protein sequence ID" value="KRK78636.1"/>
    <property type="molecule type" value="Genomic_DNA"/>
</dbReference>